<dbReference type="InterPro" id="IPR016181">
    <property type="entry name" value="Acyl_CoA_acyltransferase"/>
</dbReference>
<evidence type="ECO:0000256" key="1">
    <source>
        <dbReference type="ARBA" id="ARBA00022679"/>
    </source>
</evidence>
<accession>A0ABD6CBU8</accession>
<dbReference type="InterPro" id="IPR000182">
    <property type="entry name" value="GNAT_dom"/>
</dbReference>
<keyword evidence="5" id="KW-1185">Reference proteome</keyword>
<dbReference type="PROSITE" id="PS51186">
    <property type="entry name" value="GNAT"/>
    <property type="match status" value="1"/>
</dbReference>
<feature type="domain" description="N-acetyltransferase" evidence="3">
    <location>
        <begin position="1"/>
        <end position="160"/>
    </location>
</feature>
<proteinExistence type="predicted"/>
<protein>
    <submittedName>
        <fullName evidence="4">GNAT family N-acetyltransferase</fullName>
        <ecNumber evidence="4">2.3.-.-</ecNumber>
    </submittedName>
</protein>
<organism evidence="4 5">
    <name type="scientific">Halorientalis brevis</name>
    <dbReference type="NCBI Taxonomy" id="1126241"/>
    <lineage>
        <taxon>Archaea</taxon>
        <taxon>Methanobacteriati</taxon>
        <taxon>Methanobacteriota</taxon>
        <taxon>Stenosarchaea group</taxon>
        <taxon>Halobacteria</taxon>
        <taxon>Halobacteriales</taxon>
        <taxon>Haloarculaceae</taxon>
        <taxon>Halorientalis</taxon>
    </lineage>
</organism>
<dbReference type="PIRSF" id="PIRSF037663">
    <property type="entry name" value="Acetyltransf_GNAT_prd"/>
    <property type="match status" value="1"/>
</dbReference>
<dbReference type="RefSeq" id="WP_247375476.1">
    <property type="nucleotide sequence ID" value="NZ_JALLGV010000001.1"/>
</dbReference>
<dbReference type="PANTHER" id="PTHR43877">
    <property type="entry name" value="AMINOALKYLPHOSPHONATE N-ACETYLTRANSFERASE-RELATED-RELATED"/>
    <property type="match status" value="1"/>
</dbReference>
<dbReference type="Gene3D" id="3.40.630.30">
    <property type="match status" value="1"/>
</dbReference>
<gene>
    <name evidence="4" type="ORF">ACFR9U_08490</name>
</gene>
<dbReference type="PANTHER" id="PTHR43877:SF1">
    <property type="entry name" value="ACETYLTRANSFERASE"/>
    <property type="match status" value="1"/>
</dbReference>
<evidence type="ECO:0000313" key="5">
    <source>
        <dbReference type="Proteomes" id="UP001597119"/>
    </source>
</evidence>
<dbReference type="Proteomes" id="UP001597119">
    <property type="component" value="Unassembled WGS sequence"/>
</dbReference>
<evidence type="ECO:0000256" key="2">
    <source>
        <dbReference type="ARBA" id="ARBA00023315"/>
    </source>
</evidence>
<dbReference type="EMBL" id="JBHUDJ010000003">
    <property type="protein sequence ID" value="MFD1587020.1"/>
    <property type="molecule type" value="Genomic_DNA"/>
</dbReference>
<dbReference type="InterPro" id="IPR017255">
    <property type="entry name" value="AcTrfase_GNAT_prd"/>
</dbReference>
<keyword evidence="2 4" id="KW-0012">Acyltransferase</keyword>
<dbReference type="CDD" id="cd04301">
    <property type="entry name" value="NAT_SF"/>
    <property type="match status" value="1"/>
</dbReference>
<evidence type="ECO:0000259" key="3">
    <source>
        <dbReference type="PROSITE" id="PS51186"/>
    </source>
</evidence>
<dbReference type="InterPro" id="IPR050832">
    <property type="entry name" value="Bact_Acetyltransf"/>
</dbReference>
<dbReference type="AlphaFoldDB" id="A0ABD6CBU8"/>
<dbReference type="EC" id="2.3.-.-" evidence="4"/>
<comment type="caution">
    <text evidence="4">The sequence shown here is derived from an EMBL/GenBank/DDBJ whole genome shotgun (WGS) entry which is preliminary data.</text>
</comment>
<name>A0ABD6CBU8_9EURY</name>
<sequence>MTIREASESDVDGIHDVAQASWETDYPDILSRETVEEGVKEWYDTDNLREAVRDSRTRLFVADEDEGVVGFVHGILSNEDEGHILRLYVHPDHRKQGLGRQLFERVHTDLTDHGVDQLYAMVLADNDLGEAFYQSLGFEKTGESETTIGGNAYRESTFVLKPMT</sequence>
<evidence type="ECO:0000313" key="4">
    <source>
        <dbReference type="EMBL" id="MFD1587020.1"/>
    </source>
</evidence>
<keyword evidence="1 4" id="KW-0808">Transferase</keyword>
<reference evidence="4 5" key="1">
    <citation type="journal article" date="2019" name="Int. J. Syst. Evol. Microbiol.">
        <title>The Global Catalogue of Microorganisms (GCM) 10K type strain sequencing project: providing services to taxonomists for standard genome sequencing and annotation.</title>
        <authorList>
            <consortium name="The Broad Institute Genomics Platform"/>
            <consortium name="The Broad Institute Genome Sequencing Center for Infectious Disease"/>
            <person name="Wu L."/>
            <person name="Ma J."/>
        </authorList>
    </citation>
    <scope>NUCLEOTIDE SEQUENCE [LARGE SCALE GENOMIC DNA]</scope>
    <source>
        <strain evidence="4 5">CGMCC 1.12125</strain>
    </source>
</reference>
<dbReference type="GO" id="GO:0016746">
    <property type="term" value="F:acyltransferase activity"/>
    <property type="evidence" value="ECO:0007669"/>
    <property type="project" value="UniProtKB-KW"/>
</dbReference>
<dbReference type="SUPFAM" id="SSF55729">
    <property type="entry name" value="Acyl-CoA N-acyltransferases (Nat)"/>
    <property type="match status" value="1"/>
</dbReference>
<dbReference type="Pfam" id="PF13673">
    <property type="entry name" value="Acetyltransf_10"/>
    <property type="match status" value="1"/>
</dbReference>